<feature type="compositionally biased region" description="Polar residues" evidence="5">
    <location>
        <begin position="546"/>
        <end position="574"/>
    </location>
</feature>
<name>A0A168CWL0_9EURO</name>
<dbReference type="SUPFAM" id="SSF159042">
    <property type="entry name" value="Plus3-like"/>
    <property type="match status" value="1"/>
</dbReference>
<dbReference type="PANTHER" id="PTHR13115">
    <property type="entry name" value="RNA POLYMERASE-ASSOCIATED PROTEIN RTF1 HOMOLOG"/>
    <property type="match status" value="1"/>
</dbReference>
<keyword evidence="2" id="KW-0805">Transcription regulation</keyword>
<protein>
    <submittedName>
        <fullName evidence="7">Vegetative cell wall protein gp1</fullName>
    </submittedName>
</protein>
<evidence type="ECO:0000256" key="5">
    <source>
        <dbReference type="SAM" id="MobiDB-lite"/>
    </source>
</evidence>
<dbReference type="EMBL" id="AZGZ01000002">
    <property type="protein sequence ID" value="KZZ97094.1"/>
    <property type="molecule type" value="Genomic_DNA"/>
</dbReference>
<dbReference type="InterPro" id="IPR036128">
    <property type="entry name" value="Plus3-like_sf"/>
</dbReference>
<evidence type="ECO:0000256" key="4">
    <source>
        <dbReference type="ARBA" id="ARBA00023242"/>
    </source>
</evidence>
<dbReference type="GO" id="GO:0003677">
    <property type="term" value="F:DNA binding"/>
    <property type="evidence" value="ECO:0007669"/>
    <property type="project" value="InterPro"/>
</dbReference>
<evidence type="ECO:0000313" key="7">
    <source>
        <dbReference type="EMBL" id="KZZ97094.1"/>
    </source>
</evidence>
<evidence type="ECO:0000256" key="1">
    <source>
        <dbReference type="ARBA" id="ARBA00004123"/>
    </source>
</evidence>
<feature type="domain" description="Plus3" evidence="6">
    <location>
        <begin position="264"/>
        <end position="401"/>
    </location>
</feature>
<dbReference type="GO" id="GO:1990269">
    <property type="term" value="F:RNA polymerase II C-terminal domain phosphoserine binding"/>
    <property type="evidence" value="ECO:0007669"/>
    <property type="project" value="TreeGrafter"/>
</dbReference>
<evidence type="ECO:0000256" key="3">
    <source>
        <dbReference type="ARBA" id="ARBA00023163"/>
    </source>
</evidence>
<dbReference type="Pfam" id="PF03126">
    <property type="entry name" value="Plus-3"/>
    <property type="match status" value="1"/>
</dbReference>
<dbReference type="VEuPathDB" id="FungiDB:AAP_00737"/>
<feature type="region of interest" description="Disordered" evidence="5">
    <location>
        <begin position="1"/>
        <end position="113"/>
    </location>
</feature>
<keyword evidence="3" id="KW-0804">Transcription</keyword>
<dbReference type="AlphaFoldDB" id="A0A168CWL0"/>
<sequence length="603" mass="67546">MDLDDELLALAGGDDSSDDEVAPAVSKHSPPRSPVRETNEASDDEDVAPQSKKVSARARGRKLSVDEEDARGHADSSPSRNSLHSASMSESDSEGGSIDGDDGSKPPFPYEKYFYSAKEKEEIMALPEIQREETLSERAQVYERHLQDIALRRLLATREREEAAKKKKKRKGSSDPEDSPRKSTRQKMTVGGRKVGEVSNAIEAYKKQREQKEKRDKARKREIPGKRKSHSDDEGQSDSSRDASDVDWDDTRRRSITPPKDDPPADLHDLNRARIGRSGFAQLCFYPGFDEAICHCFVRLAIGFNKSLGRNEYRMAEIKRFVEGKPYAMEGLNKRNFITTQYAVLAHGKSERQFPFIACSDGPFTEGEFNRWRQTMVVDDCRMPTKSQIAEKVTDINSLINHTFTQEELAEKLRRQGAASTKQIAYERIQLERKREAAVASNNEALIAECDEKLRNLVGPNKLAFGTSLNKNAASKAAKDNADRLEEVNMRNARLNAENVRRAQIEERRQQKLLAAKAQRAEAEADRLNKSKMQTQVPKDSDSGETRSQSTGLDGIPSNSQHQASTPSNSQVASAKNGVPTIRHRPTDDDNIAALDFDLDIEI</sequence>
<feature type="compositionally biased region" description="Basic and acidic residues" evidence="5">
    <location>
        <begin position="204"/>
        <end position="270"/>
    </location>
</feature>
<dbReference type="FunFam" id="3.90.70.200:FF:000005">
    <property type="entry name" value="Related to Pol II transcription elongation factor"/>
    <property type="match status" value="1"/>
</dbReference>
<proteinExistence type="predicted"/>
<keyword evidence="4" id="KW-0539">Nucleus</keyword>
<evidence type="ECO:0000313" key="8">
    <source>
        <dbReference type="Proteomes" id="UP000242877"/>
    </source>
</evidence>
<dbReference type="Proteomes" id="UP000242877">
    <property type="component" value="Unassembled WGS sequence"/>
</dbReference>
<dbReference type="PANTHER" id="PTHR13115:SF8">
    <property type="entry name" value="RNA POLYMERASE-ASSOCIATED PROTEIN RTF1 HOMOLOG"/>
    <property type="match status" value="1"/>
</dbReference>
<dbReference type="SMART" id="SM00719">
    <property type="entry name" value="Plus3"/>
    <property type="match status" value="1"/>
</dbReference>
<feature type="compositionally biased region" description="Basic and acidic residues" evidence="5">
    <location>
        <begin position="519"/>
        <end position="529"/>
    </location>
</feature>
<dbReference type="Gene3D" id="3.90.70.200">
    <property type="entry name" value="Plus-3 domain"/>
    <property type="match status" value="1"/>
</dbReference>
<organism evidence="7 8">
    <name type="scientific">Ascosphaera apis ARSEF 7405</name>
    <dbReference type="NCBI Taxonomy" id="392613"/>
    <lineage>
        <taxon>Eukaryota</taxon>
        <taxon>Fungi</taxon>
        <taxon>Dikarya</taxon>
        <taxon>Ascomycota</taxon>
        <taxon>Pezizomycotina</taxon>
        <taxon>Eurotiomycetes</taxon>
        <taxon>Eurotiomycetidae</taxon>
        <taxon>Onygenales</taxon>
        <taxon>Ascosphaeraceae</taxon>
        <taxon>Ascosphaera</taxon>
    </lineage>
</organism>
<feature type="region of interest" description="Disordered" evidence="5">
    <location>
        <begin position="516"/>
        <end position="590"/>
    </location>
</feature>
<evidence type="ECO:0000259" key="6">
    <source>
        <dbReference type="PROSITE" id="PS51360"/>
    </source>
</evidence>
<comment type="caution">
    <text evidence="7">The sequence shown here is derived from an EMBL/GenBank/DDBJ whole genome shotgun (WGS) entry which is preliminary data.</text>
</comment>
<dbReference type="GO" id="GO:0016593">
    <property type="term" value="C:Cdc73/Paf1 complex"/>
    <property type="evidence" value="ECO:0007669"/>
    <property type="project" value="TreeGrafter"/>
</dbReference>
<dbReference type="OrthoDB" id="166375at2759"/>
<comment type="subcellular location">
    <subcellularLocation>
        <location evidence="1">Nucleus</location>
    </subcellularLocation>
</comment>
<reference evidence="7 8" key="1">
    <citation type="journal article" date="2016" name="Genome Biol. Evol.">
        <title>Divergent and convergent evolution of fungal pathogenicity.</title>
        <authorList>
            <person name="Shang Y."/>
            <person name="Xiao G."/>
            <person name="Zheng P."/>
            <person name="Cen K."/>
            <person name="Zhan S."/>
            <person name="Wang C."/>
        </authorList>
    </citation>
    <scope>NUCLEOTIDE SEQUENCE [LARGE SCALE GENOMIC DNA]</scope>
    <source>
        <strain evidence="7 8">ARSEF 7405</strain>
    </source>
</reference>
<gene>
    <name evidence="7" type="ORF">AAP_00737</name>
</gene>
<feature type="compositionally biased region" description="Low complexity" evidence="5">
    <location>
        <begin position="85"/>
        <end position="96"/>
    </location>
</feature>
<keyword evidence="8" id="KW-1185">Reference proteome</keyword>
<evidence type="ECO:0000256" key="2">
    <source>
        <dbReference type="ARBA" id="ARBA00023015"/>
    </source>
</evidence>
<feature type="compositionally biased region" description="Basic and acidic residues" evidence="5">
    <location>
        <begin position="172"/>
        <end position="181"/>
    </location>
</feature>
<dbReference type="PROSITE" id="PS51360">
    <property type="entry name" value="PLUS3"/>
    <property type="match status" value="1"/>
</dbReference>
<feature type="region of interest" description="Disordered" evidence="5">
    <location>
        <begin position="160"/>
        <end position="270"/>
    </location>
</feature>
<accession>A0A168CWL0</accession>
<dbReference type="InterPro" id="IPR004343">
    <property type="entry name" value="Plus-3_dom"/>
</dbReference>